<keyword evidence="1" id="KW-1133">Transmembrane helix</keyword>
<protein>
    <submittedName>
        <fullName evidence="2">Uncharacterized protein</fullName>
    </submittedName>
</protein>
<evidence type="ECO:0000313" key="2">
    <source>
        <dbReference type="EMBL" id="OOR84244.1"/>
    </source>
</evidence>
<dbReference type="AlphaFoldDB" id="A0A1S9ZLB3"/>
<evidence type="ECO:0000313" key="3">
    <source>
        <dbReference type="Proteomes" id="UP000190322"/>
    </source>
</evidence>
<comment type="caution">
    <text evidence="2">The sequence shown here is derived from an EMBL/GenBank/DDBJ whole genome shotgun (WGS) entry which is preliminary data.</text>
</comment>
<accession>A0A1S9ZLB3</accession>
<feature type="transmembrane region" description="Helical" evidence="1">
    <location>
        <begin position="13"/>
        <end position="37"/>
    </location>
</feature>
<name>A0A1S9ZLB3_9GAMM</name>
<proteinExistence type="predicted"/>
<organism evidence="2 3">
    <name type="scientific">Moraxella canis</name>
    <dbReference type="NCBI Taxonomy" id="90239"/>
    <lineage>
        <taxon>Bacteria</taxon>
        <taxon>Pseudomonadati</taxon>
        <taxon>Pseudomonadota</taxon>
        <taxon>Gammaproteobacteria</taxon>
        <taxon>Moraxellales</taxon>
        <taxon>Moraxellaceae</taxon>
        <taxon>Moraxella</taxon>
    </lineage>
</organism>
<keyword evidence="1" id="KW-0472">Membrane</keyword>
<dbReference type="EMBL" id="MUXT01000005">
    <property type="protein sequence ID" value="OOR84244.1"/>
    <property type="molecule type" value="Genomic_DNA"/>
</dbReference>
<reference evidence="2 3" key="1">
    <citation type="submission" date="2017-02" db="EMBL/GenBank/DDBJ databases">
        <title>Draft genome sequence of Moraxella canis CCUG 8415A type strain.</title>
        <authorList>
            <person name="Engstrom-Jakobsson H."/>
            <person name="Salva-Serra F."/>
            <person name="Thorell K."/>
            <person name="Gonzales-Siles L."/>
            <person name="Karlsson R."/>
            <person name="Boulund F."/>
            <person name="Engstrand L."/>
            <person name="Moore E."/>
        </authorList>
    </citation>
    <scope>NUCLEOTIDE SEQUENCE [LARGE SCALE GENOMIC DNA]</scope>
    <source>
        <strain evidence="2 3">CCUG 8415A</strain>
    </source>
</reference>
<dbReference type="Proteomes" id="UP000190322">
    <property type="component" value="Unassembled WGS sequence"/>
</dbReference>
<sequence length="69" mass="8052">MIMSGSLVVIDRIIINSCFWVETVFVCNTFLLGFTLWRFGQYGARDDDIYNKKKFPQAITWGNFYSKSV</sequence>
<gene>
    <name evidence="2" type="ORF">B0180_04770</name>
</gene>
<keyword evidence="1" id="KW-0812">Transmembrane</keyword>
<evidence type="ECO:0000256" key="1">
    <source>
        <dbReference type="SAM" id="Phobius"/>
    </source>
</evidence>